<evidence type="ECO:0000313" key="2">
    <source>
        <dbReference type="Proteomes" id="UP000827092"/>
    </source>
</evidence>
<accession>A0AAV6UL41</accession>
<comment type="caution">
    <text evidence="1">The sequence shown here is derived from an EMBL/GenBank/DDBJ whole genome shotgun (WGS) entry which is preliminary data.</text>
</comment>
<gene>
    <name evidence="1" type="ORF">JTE90_004589</name>
</gene>
<protein>
    <submittedName>
        <fullName evidence="1">Uncharacterized protein</fullName>
    </submittedName>
</protein>
<keyword evidence="2" id="KW-1185">Reference proteome</keyword>
<sequence>MLSVSSLAFDIGAAHDSRRQHPSLAVVESQTIFQQGFTRDCYSSISLATPGSKLLSLSSGQVNLDVPDAFRSASLGRLHQLRIPDFYLQYFQCDVYLKLQTLHKKMNFKLSTLNSFRLVYFQSASIIVAESTVKGNS</sequence>
<dbReference type="AlphaFoldDB" id="A0AAV6UL41"/>
<organism evidence="1 2">
    <name type="scientific">Oedothorax gibbosus</name>
    <dbReference type="NCBI Taxonomy" id="931172"/>
    <lineage>
        <taxon>Eukaryota</taxon>
        <taxon>Metazoa</taxon>
        <taxon>Ecdysozoa</taxon>
        <taxon>Arthropoda</taxon>
        <taxon>Chelicerata</taxon>
        <taxon>Arachnida</taxon>
        <taxon>Araneae</taxon>
        <taxon>Araneomorphae</taxon>
        <taxon>Entelegynae</taxon>
        <taxon>Araneoidea</taxon>
        <taxon>Linyphiidae</taxon>
        <taxon>Erigoninae</taxon>
        <taxon>Oedothorax</taxon>
    </lineage>
</organism>
<proteinExistence type="predicted"/>
<dbReference type="EMBL" id="JAFNEN010000374">
    <property type="protein sequence ID" value="KAG8184419.1"/>
    <property type="molecule type" value="Genomic_DNA"/>
</dbReference>
<dbReference type="Proteomes" id="UP000827092">
    <property type="component" value="Unassembled WGS sequence"/>
</dbReference>
<evidence type="ECO:0000313" key="1">
    <source>
        <dbReference type="EMBL" id="KAG8184419.1"/>
    </source>
</evidence>
<name>A0AAV6UL41_9ARAC</name>
<reference evidence="1 2" key="1">
    <citation type="journal article" date="2022" name="Nat. Ecol. Evol.">
        <title>A masculinizing supergene underlies an exaggerated male reproductive morph in a spider.</title>
        <authorList>
            <person name="Hendrickx F."/>
            <person name="De Corte Z."/>
            <person name="Sonet G."/>
            <person name="Van Belleghem S.M."/>
            <person name="Kostlbacher S."/>
            <person name="Vangestel C."/>
        </authorList>
    </citation>
    <scope>NUCLEOTIDE SEQUENCE [LARGE SCALE GENOMIC DNA]</scope>
    <source>
        <strain evidence="1">W744_W776</strain>
    </source>
</reference>